<organism evidence="2">
    <name type="scientific">marine sediment metagenome</name>
    <dbReference type="NCBI Taxonomy" id="412755"/>
    <lineage>
        <taxon>unclassified sequences</taxon>
        <taxon>metagenomes</taxon>
        <taxon>ecological metagenomes</taxon>
    </lineage>
</organism>
<dbReference type="AlphaFoldDB" id="A0A0F8WD39"/>
<dbReference type="InterPro" id="IPR038726">
    <property type="entry name" value="PDDEXK_AddAB-type"/>
</dbReference>
<reference evidence="2" key="1">
    <citation type="journal article" date="2015" name="Nature">
        <title>Complex archaea that bridge the gap between prokaryotes and eukaryotes.</title>
        <authorList>
            <person name="Spang A."/>
            <person name="Saw J.H."/>
            <person name="Jorgensen S.L."/>
            <person name="Zaremba-Niedzwiedzka K."/>
            <person name="Martijn J."/>
            <person name="Lind A.E."/>
            <person name="van Eijk R."/>
            <person name="Schleper C."/>
            <person name="Guy L."/>
            <person name="Ettema T.J."/>
        </authorList>
    </citation>
    <scope>NUCLEOTIDE SEQUENCE</scope>
</reference>
<name>A0A0F8WD39_9ZZZZ</name>
<evidence type="ECO:0000259" key="1">
    <source>
        <dbReference type="Pfam" id="PF12705"/>
    </source>
</evidence>
<proteinExistence type="predicted"/>
<evidence type="ECO:0000313" key="2">
    <source>
        <dbReference type="EMBL" id="KKK54757.1"/>
    </source>
</evidence>
<dbReference type="EMBL" id="LAZR01065833">
    <property type="protein sequence ID" value="KKK54757.1"/>
    <property type="molecule type" value="Genomic_DNA"/>
</dbReference>
<comment type="caution">
    <text evidence="2">The sequence shown here is derived from an EMBL/GenBank/DDBJ whole genome shotgun (WGS) entry which is preliminary data.</text>
</comment>
<feature type="domain" description="PD-(D/E)XK endonuclease-like" evidence="1">
    <location>
        <begin position="2"/>
        <end position="58"/>
    </location>
</feature>
<protein>
    <recommendedName>
        <fullName evidence="1">PD-(D/E)XK endonuclease-like domain-containing protein</fullName>
    </recommendedName>
</protein>
<sequence length="92" mass="10411">MQVSASKIKVFGDCANQFKYQHVLKLPGQQWGALTVIGTVFHYAVEVYELYADWSPERRRRKGGTQGTRWYVHRRISAAAAEETGEPKPAGE</sequence>
<dbReference type="Pfam" id="PF12705">
    <property type="entry name" value="PDDEXK_1"/>
    <property type="match status" value="1"/>
</dbReference>
<accession>A0A0F8WD39</accession>
<gene>
    <name evidence="2" type="ORF">LCGC14_3081500</name>
</gene>